<evidence type="ECO:0000256" key="1">
    <source>
        <dbReference type="ARBA" id="ARBA00007198"/>
    </source>
</evidence>
<proteinExistence type="inferred from homology"/>
<dbReference type="AlphaFoldDB" id="A0A011N454"/>
<dbReference type="InterPro" id="IPR006660">
    <property type="entry name" value="Arsenate_reductase-like"/>
</dbReference>
<dbReference type="SUPFAM" id="SSF52833">
    <property type="entry name" value="Thioredoxin-like"/>
    <property type="match status" value="1"/>
</dbReference>
<dbReference type="InterPro" id="IPR006504">
    <property type="entry name" value="Tscrpt_reg_Spx/MgsR"/>
</dbReference>
<dbReference type="EMBL" id="JFAX01000001">
    <property type="protein sequence ID" value="EXI69666.1"/>
    <property type="molecule type" value="Genomic_DNA"/>
</dbReference>
<dbReference type="STRING" id="1454001.AW08_00159"/>
<dbReference type="Gene3D" id="3.40.30.10">
    <property type="entry name" value="Glutaredoxin"/>
    <property type="match status" value="1"/>
</dbReference>
<dbReference type="PANTHER" id="PTHR30041:SF8">
    <property type="entry name" value="PROTEIN YFFB"/>
    <property type="match status" value="1"/>
</dbReference>
<dbReference type="Proteomes" id="UP000020218">
    <property type="component" value="Unassembled WGS sequence"/>
</dbReference>
<keyword evidence="4" id="KW-1185">Reference proteome</keyword>
<dbReference type="NCBIfam" id="TIGR01617">
    <property type="entry name" value="arsC_related"/>
    <property type="match status" value="1"/>
</dbReference>
<dbReference type="PROSITE" id="PS51353">
    <property type="entry name" value="ARSC"/>
    <property type="match status" value="1"/>
</dbReference>
<evidence type="ECO:0000313" key="4">
    <source>
        <dbReference type="Proteomes" id="UP000020218"/>
    </source>
</evidence>
<comment type="caution">
    <text evidence="3">The sequence shown here is derived from an EMBL/GenBank/DDBJ whole genome shotgun (WGS) entry which is preliminary data.</text>
</comment>
<protein>
    <submittedName>
        <fullName evidence="3">Regulatory protein spx</fullName>
    </submittedName>
</protein>
<dbReference type="Pfam" id="PF03960">
    <property type="entry name" value="ArsC"/>
    <property type="match status" value="1"/>
</dbReference>
<dbReference type="InterPro" id="IPR036249">
    <property type="entry name" value="Thioredoxin-like_sf"/>
</dbReference>
<sequence>MITVFGIRNCDTMKKAFAWLEANGVPYEFCDYRQPGVVAALLPEWNRHAGWQALLNTRGLTWRRLAADERAGIDEERALSLMVAHPTLIRRPVVACGGQLLVGFSPECFASLLDAGSVGQRMPDGEAVQGGHGS</sequence>
<organism evidence="3 4">
    <name type="scientific">Candidatus Accumulibacter adjunctus</name>
    <dbReference type="NCBI Taxonomy" id="1454001"/>
    <lineage>
        <taxon>Bacteria</taxon>
        <taxon>Pseudomonadati</taxon>
        <taxon>Pseudomonadota</taxon>
        <taxon>Betaproteobacteria</taxon>
        <taxon>Candidatus Accumulibacter</taxon>
    </lineage>
</organism>
<evidence type="ECO:0000313" key="3">
    <source>
        <dbReference type="EMBL" id="EXI69666.1"/>
    </source>
</evidence>
<accession>A0A011N454</accession>
<gene>
    <name evidence="3" type="primary">spxA</name>
    <name evidence="3" type="ORF">AW08_00159</name>
</gene>
<dbReference type="PATRIC" id="fig|1454001.3.peg.342"/>
<reference evidence="3" key="1">
    <citation type="submission" date="2014-02" db="EMBL/GenBank/DDBJ databases">
        <title>Expanding our view of genomic diversity in Candidatus Accumulibacter clades.</title>
        <authorList>
            <person name="Skennerton C.T."/>
            <person name="Barr J.J."/>
            <person name="Slater F.R."/>
            <person name="Bond P.L."/>
            <person name="Tyson G.W."/>
        </authorList>
    </citation>
    <scope>NUCLEOTIDE SEQUENCE [LARGE SCALE GENOMIC DNA]</scope>
</reference>
<dbReference type="PANTHER" id="PTHR30041">
    <property type="entry name" value="ARSENATE REDUCTASE"/>
    <property type="match status" value="1"/>
</dbReference>
<dbReference type="CDD" id="cd03035">
    <property type="entry name" value="ArsC_Yffb"/>
    <property type="match status" value="1"/>
</dbReference>
<name>A0A011N454_9PROT</name>
<comment type="similarity">
    <text evidence="1 2">Belongs to the ArsC family.</text>
</comment>
<evidence type="ECO:0000256" key="2">
    <source>
        <dbReference type="PROSITE-ProRule" id="PRU01282"/>
    </source>
</evidence>